<keyword evidence="2" id="KW-1185">Reference proteome</keyword>
<dbReference type="AlphaFoldDB" id="X6L7W1"/>
<reference evidence="1 2" key="1">
    <citation type="journal article" date="2013" name="Curr. Biol.">
        <title>The Genome of the Foraminiferan Reticulomyxa filosa.</title>
        <authorList>
            <person name="Glockner G."/>
            <person name="Hulsmann N."/>
            <person name="Schleicher M."/>
            <person name="Noegel A.A."/>
            <person name="Eichinger L."/>
            <person name="Gallinger C."/>
            <person name="Pawlowski J."/>
            <person name="Sierra R."/>
            <person name="Euteneuer U."/>
            <person name="Pillet L."/>
            <person name="Moustafa A."/>
            <person name="Platzer M."/>
            <person name="Groth M."/>
            <person name="Szafranski K."/>
            <person name="Schliwa M."/>
        </authorList>
    </citation>
    <scope>NUCLEOTIDE SEQUENCE [LARGE SCALE GENOMIC DNA]</scope>
</reference>
<sequence>MVTSDRKPLSIDETPLLRKCAQLQKVRAYHFRKSIQLQYIKENKMQCFEVDSIFLFVHMAFLIKKKKLTLFFSYEKDNCWILLNCISIGDVKCNGGMQDNNSKKYNDGNERDQKYAKEIKTL</sequence>
<evidence type="ECO:0000313" key="1">
    <source>
        <dbReference type="EMBL" id="ETN97530.1"/>
    </source>
</evidence>
<name>X6L7W1_RETFI</name>
<protein>
    <submittedName>
        <fullName evidence="1">Uncharacterized protein</fullName>
    </submittedName>
</protein>
<feature type="non-terminal residue" evidence="1">
    <location>
        <position position="122"/>
    </location>
</feature>
<accession>X6L7W1</accession>
<proteinExistence type="predicted"/>
<dbReference type="Proteomes" id="UP000023152">
    <property type="component" value="Unassembled WGS sequence"/>
</dbReference>
<comment type="caution">
    <text evidence="1">The sequence shown here is derived from an EMBL/GenBank/DDBJ whole genome shotgun (WGS) entry which is preliminary data.</text>
</comment>
<gene>
    <name evidence="1" type="ORF">RFI_39999</name>
</gene>
<organism evidence="1 2">
    <name type="scientific">Reticulomyxa filosa</name>
    <dbReference type="NCBI Taxonomy" id="46433"/>
    <lineage>
        <taxon>Eukaryota</taxon>
        <taxon>Sar</taxon>
        <taxon>Rhizaria</taxon>
        <taxon>Retaria</taxon>
        <taxon>Foraminifera</taxon>
        <taxon>Monothalamids</taxon>
        <taxon>Reticulomyxidae</taxon>
        <taxon>Reticulomyxa</taxon>
    </lineage>
</organism>
<dbReference type="EMBL" id="ASPP01049392">
    <property type="protein sequence ID" value="ETN97530.1"/>
    <property type="molecule type" value="Genomic_DNA"/>
</dbReference>
<evidence type="ECO:0000313" key="2">
    <source>
        <dbReference type="Proteomes" id="UP000023152"/>
    </source>
</evidence>